<dbReference type="Pfam" id="PF14325">
    <property type="entry name" value="DUF4383"/>
    <property type="match status" value="1"/>
</dbReference>
<keyword evidence="1" id="KW-0472">Membrane</keyword>
<sequence>MSYAQSGSGGLSTRRTSAQIAAIVFGIAFLVLGVAGFIPGLTTEYGSLLFAGPDSTAVLLGVFQVSVLHNVVHLLLGFAGLWMARTNSSAKTYLVGAGILYAVLFLYGLLVPLGSTANFVPFNQADNWLHLFLAAAMIILGLALGNATRRTGTGGRPSGEGYVPN</sequence>
<reference evidence="2" key="1">
    <citation type="submission" date="2014-07" db="EMBL/GenBank/DDBJ databases">
        <authorList>
            <person name="Urmite Genomes Urmite Genomes"/>
        </authorList>
    </citation>
    <scope>NUCLEOTIDE SEQUENCE</scope>
    <source>
        <strain evidence="2">11W110_air</strain>
    </source>
</reference>
<feature type="transmembrane region" description="Helical" evidence="1">
    <location>
        <begin position="93"/>
        <end position="115"/>
    </location>
</feature>
<dbReference type="AlphaFoldDB" id="A0A078MP69"/>
<evidence type="ECO:0000313" key="2">
    <source>
        <dbReference type="EMBL" id="CEA07182.1"/>
    </source>
</evidence>
<accession>A0A078MP69</accession>
<feature type="transmembrane region" description="Helical" evidence="1">
    <location>
        <begin position="127"/>
        <end position="147"/>
    </location>
</feature>
<organism evidence="2">
    <name type="scientific">Arthrobacter saudimassiliensis</name>
    <dbReference type="NCBI Taxonomy" id="1461584"/>
    <lineage>
        <taxon>Bacteria</taxon>
        <taxon>Bacillati</taxon>
        <taxon>Actinomycetota</taxon>
        <taxon>Actinomycetes</taxon>
        <taxon>Micrococcales</taxon>
        <taxon>Micrococcaceae</taxon>
        <taxon>Arthrobacter</taxon>
    </lineage>
</organism>
<name>A0A078MP69_9MICC</name>
<evidence type="ECO:0000256" key="1">
    <source>
        <dbReference type="SAM" id="Phobius"/>
    </source>
</evidence>
<keyword evidence="1" id="KW-0812">Transmembrane</keyword>
<feature type="transmembrane region" description="Helical" evidence="1">
    <location>
        <begin position="20"/>
        <end position="38"/>
    </location>
</feature>
<dbReference type="PATRIC" id="fig|1461584.3.peg.487"/>
<dbReference type="EMBL" id="LN483070">
    <property type="protein sequence ID" value="CEA07182.1"/>
    <property type="molecule type" value="Genomic_DNA"/>
</dbReference>
<feature type="transmembrane region" description="Helical" evidence="1">
    <location>
        <begin position="58"/>
        <end position="81"/>
    </location>
</feature>
<evidence type="ECO:0008006" key="3">
    <source>
        <dbReference type="Google" id="ProtNLM"/>
    </source>
</evidence>
<proteinExistence type="predicted"/>
<gene>
    <name evidence="2" type="ORF">BN1051_00495</name>
</gene>
<keyword evidence="1" id="KW-1133">Transmembrane helix</keyword>
<protein>
    <recommendedName>
        <fullName evidence="3">DUF4383 domain-containing protein</fullName>
    </recommendedName>
</protein>